<dbReference type="OrthoDB" id="9785675at2"/>
<name>A0A285SN52_9BACL</name>
<evidence type="ECO:0000313" key="9">
    <source>
        <dbReference type="Proteomes" id="UP000219636"/>
    </source>
</evidence>
<reference evidence="9" key="1">
    <citation type="submission" date="2017-08" db="EMBL/GenBank/DDBJ databases">
        <authorList>
            <person name="Varghese N."/>
            <person name="Submissions S."/>
        </authorList>
    </citation>
    <scope>NUCLEOTIDE SEQUENCE [LARGE SCALE GENOMIC DNA]</scope>
    <source>
        <strain evidence="9">JC22</strain>
    </source>
</reference>
<keyword evidence="4" id="KW-0238">DNA-binding</keyword>
<dbReference type="NCBIfam" id="TIGR02937">
    <property type="entry name" value="sigma70-ECF"/>
    <property type="match status" value="1"/>
</dbReference>
<dbReference type="InterPro" id="IPR039425">
    <property type="entry name" value="RNA_pol_sigma-70-like"/>
</dbReference>
<dbReference type="SUPFAM" id="SSF88946">
    <property type="entry name" value="Sigma2 domain of RNA polymerase sigma factors"/>
    <property type="match status" value="1"/>
</dbReference>
<evidence type="ECO:0000313" key="8">
    <source>
        <dbReference type="EMBL" id="SOC09499.1"/>
    </source>
</evidence>
<proteinExistence type="inferred from homology"/>
<dbReference type="Gene3D" id="1.10.1740.10">
    <property type="match status" value="1"/>
</dbReference>
<dbReference type="Gene3D" id="1.10.10.10">
    <property type="entry name" value="Winged helix-like DNA-binding domain superfamily/Winged helix DNA-binding domain"/>
    <property type="match status" value="1"/>
</dbReference>
<dbReference type="Pfam" id="PF04542">
    <property type="entry name" value="Sigma70_r2"/>
    <property type="match status" value="1"/>
</dbReference>
<dbReference type="InterPro" id="IPR013325">
    <property type="entry name" value="RNA_pol_sigma_r2"/>
</dbReference>
<evidence type="ECO:0000256" key="1">
    <source>
        <dbReference type="ARBA" id="ARBA00010641"/>
    </source>
</evidence>
<dbReference type="Pfam" id="PF08281">
    <property type="entry name" value="Sigma70_r4_2"/>
    <property type="match status" value="1"/>
</dbReference>
<dbReference type="AlphaFoldDB" id="A0A285SN52"/>
<dbReference type="GO" id="GO:0003677">
    <property type="term" value="F:DNA binding"/>
    <property type="evidence" value="ECO:0007669"/>
    <property type="project" value="UniProtKB-KW"/>
</dbReference>
<keyword evidence="9" id="KW-1185">Reference proteome</keyword>
<gene>
    <name evidence="8" type="ORF">SAMN05880501_105260</name>
</gene>
<comment type="similarity">
    <text evidence="1">Belongs to the sigma-70 factor family. ECF subfamily.</text>
</comment>
<dbReference type="InterPro" id="IPR036388">
    <property type="entry name" value="WH-like_DNA-bd_sf"/>
</dbReference>
<dbReference type="PANTHER" id="PTHR43133:SF8">
    <property type="entry name" value="RNA POLYMERASE SIGMA FACTOR HI_1459-RELATED"/>
    <property type="match status" value="1"/>
</dbReference>
<dbReference type="InterPro" id="IPR014284">
    <property type="entry name" value="RNA_pol_sigma-70_dom"/>
</dbReference>
<dbReference type="InterPro" id="IPR013249">
    <property type="entry name" value="RNA_pol_sigma70_r4_t2"/>
</dbReference>
<organism evidence="8 9">
    <name type="scientific">Ureibacillus xyleni</name>
    <dbReference type="NCBI Taxonomy" id="614648"/>
    <lineage>
        <taxon>Bacteria</taxon>
        <taxon>Bacillati</taxon>
        <taxon>Bacillota</taxon>
        <taxon>Bacilli</taxon>
        <taxon>Bacillales</taxon>
        <taxon>Caryophanaceae</taxon>
        <taxon>Ureibacillus</taxon>
    </lineage>
</organism>
<dbReference type="InterPro" id="IPR007627">
    <property type="entry name" value="RNA_pol_sigma70_r2"/>
</dbReference>
<dbReference type="Proteomes" id="UP000219636">
    <property type="component" value="Unassembled WGS sequence"/>
</dbReference>
<protein>
    <submittedName>
        <fullName evidence="8">RNA polymerase sigma-70 factor</fullName>
    </submittedName>
</protein>
<evidence type="ECO:0000256" key="3">
    <source>
        <dbReference type="ARBA" id="ARBA00023082"/>
    </source>
</evidence>
<sequence length="186" mass="22162">MKEELELIESVLAGNKQAYAHIINQYKNQLYALVLRMTKNPQTAQDFVQEIFIKVYQQLGKYDKKGSFSSWLYRVAINYCMDEFRKKSYQMKQVEIEDEQVINHNNPEIVFFKKEKSRQLEKLIAMLPEDERLIILLRFVNELSYQEISDLLTISISDVRNKLHRAKKKMRMTVKQGGYFYELCEG</sequence>
<dbReference type="InterPro" id="IPR013324">
    <property type="entry name" value="RNA_pol_sigma_r3/r4-like"/>
</dbReference>
<dbReference type="SUPFAM" id="SSF88659">
    <property type="entry name" value="Sigma3 and sigma4 domains of RNA polymerase sigma factors"/>
    <property type="match status" value="1"/>
</dbReference>
<dbReference type="CDD" id="cd06171">
    <property type="entry name" value="Sigma70_r4"/>
    <property type="match status" value="1"/>
</dbReference>
<evidence type="ECO:0000256" key="5">
    <source>
        <dbReference type="ARBA" id="ARBA00023163"/>
    </source>
</evidence>
<dbReference type="GO" id="GO:0016987">
    <property type="term" value="F:sigma factor activity"/>
    <property type="evidence" value="ECO:0007669"/>
    <property type="project" value="UniProtKB-KW"/>
</dbReference>
<dbReference type="EMBL" id="OBMQ01000005">
    <property type="protein sequence ID" value="SOC09499.1"/>
    <property type="molecule type" value="Genomic_DNA"/>
</dbReference>
<dbReference type="RefSeq" id="WP_097073510.1">
    <property type="nucleotide sequence ID" value="NZ_OBMQ01000005.1"/>
</dbReference>
<evidence type="ECO:0000256" key="2">
    <source>
        <dbReference type="ARBA" id="ARBA00023015"/>
    </source>
</evidence>
<evidence type="ECO:0000256" key="4">
    <source>
        <dbReference type="ARBA" id="ARBA00023125"/>
    </source>
</evidence>
<evidence type="ECO:0000259" key="6">
    <source>
        <dbReference type="Pfam" id="PF04542"/>
    </source>
</evidence>
<feature type="domain" description="RNA polymerase sigma factor 70 region 4 type 2" evidence="7">
    <location>
        <begin position="118"/>
        <end position="170"/>
    </location>
</feature>
<keyword evidence="5" id="KW-0804">Transcription</keyword>
<keyword evidence="2" id="KW-0805">Transcription regulation</keyword>
<dbReference type="PANTHER" id="PTHR43133">
    <property type="entry name" value="RNA POLYMERASE ECF-TYPE SIGMA FACTO"/>
    <property type="match status" value="1"/>
</dbReference>
<feature type="domain" description="RNA polymerase sigma-70 region 2" evidence="6">
    <location>
        <begin position="23"/>
        <end position="88"/>
    </location>
</feature>
<evidence type="ECO:0000259" key="7">
    <source>
        <dbReference type="Pfam" id="PF08281"/>
    </source>
</evidence>
<dbReference type="GO" id="GO:0006352">
    <property type="term" value="P:DNA-templated transcription initiation"/>
    <property type="evidence" value="ECO:0007669"/>
    <property type="project" value="InterPro"/>
</dbReference>
<keyword evidence="3" id="KW-0731">Sigma factor</keyword>
<accession>A0A285SN52</accession>